<evidence type="ECO:0000313" key="5">
    <source>
        <dbReference type="EMBL" id="TDQ64085.1"/>
    </source>
</evidence>
<proteinExistence type="predicted"/>
<keyword evidence="6" id="KW-1185">Reference proteome</keyword>
<evidence type="ECO:0000256" key="1">
    <source>
        <dbReference type="ARBA" id="ARBA00022679"/>
    </source>
</evidence>
<dbReference type="Proteomes" id="UP000295391">
    <property type="component" value="Unassembled WGS sequence"/>
</dbReference>
<dbReference type="RefSeq" id="WP_166638998.1">
    <property type="nucleotide sequence ID" value="NZ_SNYR01000002.1"/>
</dbReference>
<keyword evidence="2" id="KW-0479">Metal-binding</keyword>
<dbReference type="InterPro" id="IPR007666">
    <property type="entry name" value="ADP_PFK/GK"/>
</dbReference>
<evidence type="ECO:0000313" key="6">
    <source>
        <dbReference type="Proteomes" id="UP000295391"/>
    </source>
</evidence>
<dbReference type="GO" id="GO:0016773">
    <property type="term" value="F:phosphotransferase activity, alcohol group as acceptor"/>
    <property type="evidence" value="ECO:0007669"/>
    <property type="project" value="InterPro"/>
</dbReference>
<dbReference type="PROSITE" id="PS51255">
    <property type="entry name" value="ADPK"/>
    <property type="match status" value="1"/>
</dbReference>
<protein>
    <submittedName>
        <fullName evidence="5">Uncharacterized protein</fullName>
    </submittedName>
</protein>
<dbReference type="GO" id="GO:0046872">
    <property type="term" value="F:metal ion binding"/>
    <property type="evidence" value="ECO:0007669"/>
    <property type="project" value="UniProtKB-KW"/>
</dbReference>
<sequence>MSTLCEEKKAEQMPDPIKELLCKAHAIGFSEEELAELRNLYGRGQEAAK</sequence>
<dbReference type="GO" id="GO:0016301">
    <property type="term" value="F:kinase activity"/>
    <property type="evidence" value="ECO:0007669"/>
    <property type="project" value="UniProtKB-KW"/>
</dbReference>
<accession>A0A4R6VKS9</accession>
<gene>
    <name evidence="5" type="ORF">ATL17_2096</name>
</gene>
<evidence type="ECO:0000256" key="4">
    <source>
        <dbReference type="ARBA" id="ARBA00022842"/>
    </source>
</evidence>
<name>A0A4R6VKS9_9HYPH</name>
<comment type="caution">
    <text evidence="5">The sequence shown here is derived from an EMBL/GenBank/DDBJ whole genome shotgun (WGS) entry which is preliminary data.</text>
</comment>
<keyword evidence="1" id="KW-0808">Transferase</keyword>
<dbReference type="AlphaFoldDB" id="A0A4R6VKS9"/>
<reference evidence="5 6" key="1">
    <citation type="submission" date="2019-03" db="EMBL/GenBank/DDBJ databases">
        <title>Genomic Encyclopedia of Type Strains, Phase III (KMG-III): the genomes of soil and plant-associated and newly described type strains.</title>
        <authorList>
            <person name="Whitman W."/>
        </authorList>
    </citation>
    <scope>NUCLEOTIDE SEQUENCE [LARGE SCALE GENOMIC DNA]</scope>
    <source>
        <strain evidence="5 6">CGMCC 1.7002</strain>
    </source>
</reference>
<keyword evidence="3" id="KW-0418">Kinase</keyword>
<evidence type="ECO:0000256" key="3">
    <source>
        <dbReference type="ARBA" id="ARBA00022777"/>
    </source>
</evidence>
<keyword evidence="4" id="KW-0460">Magnesium</keyword>
<organism evidence="5 6">
    <name type="scientific">Maritalea mobilis</name>
    <dbReference type="NCBI Taxonomy" id="483324"/>
    <lineage>
        <taxon>Bacteria</taxon>
        <taxon>Pseudomonadati</taxon>
        <taxon>Pseudomonadota</taxon>
        <taxon>Alphaproteobacteria</taxon>
        <taxon>Hyphomicrobiales</taxon>
        <taxon>Devosiaceae</taxon>
        <taxon>Maritalea</taxon>
    </lineage>
</organism>
<dbReference type="EMBL" id="SNYR01000002">
    <property type="protein sequence ID" value="TDQ64085.1"/>
    <property type="molecule type" value="Genomic_DNA"/>
</dbReference>
<evidence type="ECO:0000256" key="2">
    <source>
        <dbReference type="ARBA" id="ARBA00022723"/>
    </source>
</evidence>
<dbReference type="GO" id="GO:0005975">
    <property type="term" value="P:carbohydrate metabolic process"/>
    <property type="evidence" value="ECO:0007669"/>
    <property type="project" value="InterPro"/>
</dbReference>